<comment type="caution">
    <text evidence="1">The sequence shown here is derived from an EMBL/GenBank/DDBJ whole genome shotgun (WGS) entry which is preliminary data.</text>
</comment>
<evidence type="ECO:0000313" key="2">
    <source>
        <dbReference type="Proteomes" id="UP000887458"/>
    </source>
</evidence>
<organism evidence="1 2">
    <name type="scientific">Dermatophagoides pteronyssinus</name>
    <name type="common">European house dust mite</name>
    <dbReference type="NCBI Taxonomy" id="6956"/>
    <lineage>
        <taxon>Eukaryota</taxon>
        <taxon>Metazoa</taxon>
        <taxon>Ecdysozoa</taxon>
        <taxon>Arthropoda</taxon>
        <taxon>Chelicerata</taxon>
        <taxon>Arachnida</taxon>
        <taxon>Acari</taxon>
        <taxon>Acariformes</taxon>
        <taxon>Sarcoptiformes</taxon>
        <taxon>Astigmata</taxon>
        <taxon>Psoroptidia</taxon>
        <taxon>Analgoidea</taxon>
        <taxon>Pyroglyphidae</taxon>
        <taxon>Dermatophagoidinae</taxon>
        <taxon>Dermatophagoides</taxon>
    </lineage>
</organism>
<keyword evidence="2" id="KW-1185">Reference proteome</keyword>
<reference evidence="1 2" key="2">
    <citation type="journal article" date="2022" name="Mol. Biol. Evol.">
        <title>Comparative Genomics Reveals Insights into the Divergent Evolution of Astigmatic Mites and Household Pest Adaptations.</title>
        <authorList>
            <person name="Xiong Q."/>
            <person name="Wan A.T."/>
            <person name="Liu X."/>
            <person name="Fung C.S."/>
            <person name="Xiao X."/>
            <person name="Malainual N."/>
            <person name="Hou J."/>
            <person name="Wang L."/>
            <person name="Wang M."/>
            <person name="Yang K.Y."/>
            <person name="Cui Y."/>
            <person name="Leung E.L."/>
            <person name="Nong W."/>
            <person name="Shin S.K."/>
            <person name="Au S.W."/>
            <person name="Jeong K.Y."/>
            <person name="Chew F.T."/>
            <person name="Hui J.H."/>
            <person name="Leung T.F."/>
            <person name="Tungtrongchitr A."/>
            <person name="Zhong N."/>
            <person name="Liu Z."/>
            <person name="Tsui S.K."/>
        </authorList>
    </citation>
    <scope>NUCLEOTIDE SEQUENCE [LARGE SCALE GENOMIC DNA]</scope>
    <source>
        <strain evidence="1">Derp</strain>
    </source>
</reference>
<accession>A0ABQ8IXZ9</accession>
<proteinExistence type="predicted"/>
<dbReference type="EMBL" id="NJHN03000099">
    <property type="protein sequence ID" value="KAH9415150.1"/>
    <property type="molecule type" value="Genomic_DNA"/>
</dbReference>
<sequence length="86" mass="10163">MNLQNINRFDHKLGEKETGTTIKQDNQHNQLNTKYKITNRYLYTICRFDDNGGSCCYGGGGGDEQYSIRVFHSFLHGRRRRRLRYS</sequence>
<name>A0ABQ8IXZ9_DERPT</name>
<gene>
    <name evidence="1" type="ORF">DERP_006240</name>
</gene>
<protein>
    <submittedName>
        <fullName evidence="1">Uncharacterized protein</fullName>
    </submittedName>
</protein>
<evidence type="ECO:0000313" key="1">
    <source>
        <dbReference type="EMBL" id="KAH9415150.1"/>
    </source>
</evidence>
<dbReference type="Proteomes" id="UP000887458">
    <property type="component" value="Unassembled WGS sequence"/>
</dbReference>
<reference evidence="1 2" key="1">
    <citation type="journal article" date="2018" name="J. Allergy Clin. Immunol.">
        <title>High-quality assembly of Dermatophagoides pteronyssinus genome and transcriptome reveals a wide range of novel allergens.</title>
        <authorList>
            <person name="Liu X.Y."/>
            <person name="Yang K.Y."/>
            <person name="Wang M.Q."/>
            <person name="Kwok J.S."/>
            <person name="Zeng X."/>
            <person name="Yang Z."/>
            <person name="Xiao X.J."/>
            <person name="Lau C.P."/>
            <person name="Li Y."/>
            <person name="Huang Z.M."/>
            <person name="Ba J.G."/>
            <person name="Yim A.K."/>
            <person name="Ouyang C.Y."/>
            <person name="Ngai S.M."/>
            <person name="Chan T.F."/>
            <person name="Leung E.L."/>
            <person name="Liu L."/>
            <person name="Liu Z.G."/>
            <person name="Tsui S.K."/>
        </authorList>
    </citation>
    <scope>NUCLEOTIDE SEQUENCE [LARGE SCALE GENOMIC DNA]</scope>
    <source>
        <strain evidence="1">Derp</strain>
    </source>
</reference>